<reference evidence="1 2" key="2">
    <citation type="submission" date="2014-09" db="EMBL/GenBank/DDBJ databases">
        <authorList>
            <consortium name="NBRP consortium"/>
            <person name="Sawabe T."/>
            <person name="Meirelles P."/>
            <person name="Nakanishi M."/>
            <person name="Sayaka M."/>
            <person name="Hattori M."/>
            <person name="Ohkuma M."/>
        </authorList>
    </citation>
    <scope>NUCLEOTIDE SEQUENCE [LARGE SCALE GENOMIC DNA]</scope>
    <source>
        <strain evidence="1 2">JCM 19240</strain>
    </source>
</reference>
<comment type="caution">
    <text evidence="1">The sequence shown here is derived from an EMBL/GenBank/DDBJ whole genome shotgun (WGS) entry which is preliminary data.</text>
</comment>
<evidence type="ECO:0000313" key="2">
    <source>
        <dbReference type="Proteomes" id="UP000029224"/>
    </source>
</evidence>
<dbReference type="AlphaFoldDB" id="A0A090SW23"/>
<organism evidence="1 2">
    <name type="scientific">Vibrio maritimus</name>
    <dbReference type="NCBI Taxonomy" id="990268"/>
    <lineage>
        <taxon>Bacteria</taxon>
        <taxon>Pseudomonadati</taxon>
        <taxon>Pseudomonadota</taxon>
        <taxon>Gammaproteobacteria</taxon>
        <taxon>Vibrionales</taxon>
        <taxon>Vibrionaceae</taxon>
        <taxon>Vibrio</taxon>
    </lineage>
</organism>
<evidence type="ECO:0000313" key="1">
    <source>
        <dbReference type="EMBL" id="GAL31901.1"/>
    </source>
</evidence>
<keyword evidence="2" id="KW-1185">Reference proteome</keyword>
<dbReference type="Proteomes" id="UP000029224">
    <property type="component" value="Unassembled WGS sequence"/>
</dbReference>
<dbReference type="EMBL" id="BBMT01000001">
    <property type="protein sequence ID" value="GAL31901.1"/>
    <property type="molecule type" value="Genomic_DNA"/>
</dbReference>
<gene>
    <name evidence="1" type="ORF">JCM19240_5332</name>
</gene>
<sequence>MSLISRVWRTQDSLSITRLKSIQPFANSSGKHHSESQYGGVHGSQFKLLMPFVLAASGYAVFVKFNDVPRSGCCKHVKD</sequence>
<protein>
    <submittedName>
        <fullName evidence="1">Uncharacterized protein</fullName>
    </submittedName>
</protein>
<proteinExistence type="predicted"/>
<reference evidence="1 2" key="1">
    <citation type="submission" date="2014-09" db="EMBL/GenBank/DDBJ databases">
        <title>Vibrio maritimus JCM 19240. (C210) whole genome shotgun sequence.</title>
        <authorList>
            <person name="Sawabe T."/>
            <person name="Meirelles P."/>
            <person name="Nakanishi M."/>
            <person name="Sayaka M."/>
            <person name="Hattori M."/>
            <person name="Ohkuma M."/>
        </authorList>
    </citation>
    <scope>NUCLEOTIDE SEQUENCE [LARGE SCALE GENOMIC DNA]</scope>
    <source>
        <strain evidence="1 2">JCM 19240</strain>
    </source>
</reference>
<name>A0A090SW23_9VIBR</name>
<accession>A0A090SW23</accession>